<evidence type="ECO:0000256" key="5">
    <source>
        <dbReference type="ARBA" id="ARBA00023033"/>
    </source>
</evidence>
<keyword evidence="2" id="KW-0285">Flavoprotein</keyword>
<evidence type="ECO:0000313" key="6">
    <source>
        <dbReference type="EMBL" id="HJG80864.1"/>
    </source>
</evidence>
<protein>
    <submittedName>
        <fullName evidence="6">Nitronate monooxygenase</fullName>
    </submittedName>
</protein>
<dbReference type="InterPro" id="IPR004136">
    <property type="entry name" value="NMO"/>
</dbReference>
<evidence type="ECO:0000256" key="1">
    <source>
        <dbReference type="ARBA" id="ARBA00009881"/>
    </source>
</evidence>
<dbReference type="GO" id="GO:0018580">
    <property type="term" value="F:nitronate monooxygenase activity"/>
    <property type="evidence" value="ECO:0007669"/>
    <property type="project" value="InterPro"/>
</dbReference>
<dbReference type="Proteomes" id="UP000784435">
    <property type="component" value="Unassembled WGS sequence"/>
</dbReference>
<keyword evidence="3" id="KW-0288">FMN</keyword>
<reference evidence="6" key="2">
    <citation type="submission" date="2021-09" db="EMBL/GenBank/DDBJ databases">
        <authorList>
            <person name="Gilroy R."/>
        </authorList>
    </citation>
    <scope>NUCLEOTIDE SEQUENCE</scope>
    <source>
        <strain evidence="6">ChiGjej5B5-7349</strain>
    </source>
</reference>
<dbReference type="InterPro" id="IPR013785">
    <property type="entry name" value="Aldolase_TIM"/>
</dbReference>
<keyword evidence="5 6" id="KW-0503">Monooxygenase</keyword>
<dbReference type="PANTHER" id="PTHR42747:SF4">
    <property type="entry name" value="BLR1330 PROTEIN"/>
    <property type="match status" value="1"/>
</dbReference>
<dbReference type="Gene3D" id="3.20.20.70">
    <property type="entry name" value="Aldolase class I"/>
    <property type="match status" value="1"/>
</dbReference>
<dbReference type="EMBL" id="DYUK01000228">
    <property type="protein sequence ID" value="HJG80864.1"/>
    <property type="molecule type" value="Genomic_DNA"/>
</dbReference>
<sequence length="320" mass="33207">MTRTPPAAPDLSGLRLPLIVAPMLRVSDLHLTSAAVRAGVIGAFPTLNARSESALVEWLRELDAVQSHSTGLHCPNLVMADADAIRHARLIADSGARMVITSVGSPAPVTDLFARAGIAVFADVATVAHARKAVAAGVTGLVLLTAGAGGQTGWLNPFAFIDAVRRFFDGPVVLAGGMTGGRSVAAARTAGYDLAYSGTPFIASAESPAGAAHKSAIVDSDPDGILLTRAFTGLPTSMLSSSIRAAGLDPARLDEEASPESTARLFGNRARGDGPRRWADIHSAGHSVAAVDSVRPVARIVDDWAHAYDRIRTSPWERGT</sequence>
<organism evidence="6 7">
    <name type="scientific">Brevibacterium senegalense</name>
    <dbReference type="NCBI Taxonomy" id="1033736"/>
    <lineage>
        <taxon>Bacteria</taxon>
        <taxon>Bacillati</taxon>
        <taxon>Actinomycetota</taxon>
        <taxon>Actinomycetes</taxon>
        <taxon>Micrococcales</taxon>
        <taxon>Brevibacteriaceae</taxon>
        <taxon>Brevibacterium</taxon>
    </lineage>
</organism>
<dbReference type="AlphaFoldDB" id="A0A921SPL1"/>
<evidence type="ECO:0000313" key="7">
    <source>
        <dbReference type="Proteomes" id="UP000784435"/>
    </source>
</evidence>
<evidence type="ECO:0000256" key="2">
    <source>
        <dbReference type="ARBA" id="ARBA00022630"/>
    </source>
</evidence>
<evidence type="ECO:0000256" key="4">
    <source>
        <dbReference type="ARBA" id="ARBA00023002"/>
    </source>
</evidence>
<comment type="similarity">
    <text evidence="1">Belongs to the nitronate monooxygenase family. NMO class I subfamily.</text>
</comment>
<evidence type="ECO:0000256" key="3">
    <source>
        <dbReference type="ARBA" id="ARBA00022643"/>
    </source>
</evidence>
<comment type="caution">
    <text evidence="6">The sequence shown here is derived from an EMBL/GenBank/DDBJ whole genome shotgun (WGS) entry which is preliminary data.</text>
</comment>
<dbReference type="Pfam" id="PF03060">
    <property type="entry name" value="NMO"/>
    <property type="match status" value="1"/>
</dbReference>
<gene>
    <name evidence="6" type="ORF">K8V08_10680</name>
</gene>
<dbReference type="PANTHER" id="PTHR42747">
    <property type="entry name" value="NITRONATE MONOOXYGENASE-RELATED"/>
    <property type="match status" value="1"/>
</dbReference>
<accession>A0A921SPL1</accession>
<keyword evidence="4" id="KW-0560">Oxidoreductase</keyword>
<dbReference type="SUPFAM" id="SSF51412">
    <property type="entry name" value="Inosine monophosphate dehydrogenase (IMPDH)"/>
    <property type="match status" value="1"/>
</dbReference>
<proteinExistence type="inferred from homology"/>
<name>A0A921SPL1_9MICO</name>
<reference evidence="6" key="1">
    <citation type="journal article" date="2021" name="PeerJ">
        <title>Extensive microbial diversity within the chicken gut microbiome revealed by metagenomics and culture.</title>
        <authorList>
            <person name="Gilroy R."/>
            <person name="Ravi A."/>
            <person name="Getino M."/>
            <person name="Pursley I."/>
            <person name="Horton D.L."/>
            <person name="Alikhan N.F."/>
            <person name="Baker D."/>
            <person name="Gharbi K."/>
            <person name="Hall N."/>
            <person name="Watson M."/>
            <person name="Adriaenssens E.M."/>
            <person name="Foster-Nyarko E."/>
            <person name="Jarju S."/>
            <person name="Secka A."/>
            <person name="Antonio M."/>
            <person name="Oren A."/>
            <person name="Chaudhuri R.R."/>
            <person name="La Ragione R."/>
            <person name="Hildebrand F."/>
            <person name="Pallen M.J."/>
        </authorList>
    </citation>
    <scope>NUCLEOTIDE SEQUENCE</scope>
    <source>
        <strain evidence="6">ChiGjej5B5-7349</strain>
    </source>
</reference>
<dbReference type="CDD" id="cd04730">
    <property type="entry name" value="NPD_like"/>
    <property type="match status" value="1"/>
</dbReference>